<dbReference type="Gene3D" id="6.10.140.2220">
    <property type="match status" value="1"/>
</dbReference>
<accession>A0A2J8AKG2</accession>
<dbReference type="InterPro" id="IPR012341">
    <property type="entry name" value="6hp_glycosidase-like_sf"/>
</dbReference>
<sequence length="373" mass="39387">MFGIPMITAAPPAADRDSEEGPRHHKWWYPRRCEAPGCEARGEALLKCSACRMVCYCSQEHQRADWRAHKSECAVFRRLGMTARFYTDEQILARLLEWLSAHRSPDNGTTFFYTHPFESGMDNSPRFDAPGGLAAVLLDRLLGGLAGAVARGLGGGAAPGSGSPPGPHLLSVDLCALVAREMAHVARMLDELGRPQEAEQWAARSRSVATALVSTAWSPRLGMYGDVVHGGGDAVRQGGDDAGQRGGSAAPGGGGGGGGVLYGPPWRRRTAGVGGVMTVAGLLPLLAGRLPLGHLAGLLKHLQRLWRGLNAYNFCPLLEADVPRHALCDTCNRCAKKFVSGVEGCSMGRDGMVCLGCSGVPGMNRGVPGLGGR</sequence>
<dbReference type="Gene3D" id="1.50.10.10">
    <property type="match status" value="1"/>
</dbReference>
<dbReference type="AlphaFoldDB" id="A0A2J8AKG2"/>
<dbReference type="Pfam" id="PF22422">
    <property type="entry name" value="MGH1-like_GH"/>
    <property type="match status" value="1"/>
</dbReference>
<evidence type="ECO:0000256" key="4">
    <source>
        <dbReference type="PROSITE-ProRule" id="PRU00134"/>
    </source>
</evidence>
<evidence type="ECO:0000256" key="1">
    <source>
        <dbReference type="ARBA" id="ARBA00022723"/>
    </source>
</evidence>
<dbReference type="InterPro" id="IPR054491">
    <property type="entry name" value="MGH1-like_GH"/>
</dbReference>
<evidence type="ECO:0000256" key="5">
    <source>
        <dbReference type="SAM" id="MobiDB-lite"/>
    </source>
</evidence>
<feature type="compositionally biased region" description="Gly residues" evidence="5">
    <location>
        <begin position="244"/>
        <end position="260"/>
    </location>
</feature>
<dbReference type="GO" id="GO:0008270">
    <property type="term" value="F:zinc ion binding"/>
    <property type="evidence" value="ECO:0007669"/>
    <property type="project" value="UniProtKB-KW"/>
</dbReference>
<evidence type="ECO:0000313" key="7">
    <source>
        <dbReference type="EMBL" id="PNH13007.1"/>
    </source>
</evidence>
<evidence type="ECO:0000313" key="8">
    <source>
        <dbReference type="Proteomes" id="UP000236333"/>
    </source>
</evidence>
<feature type="region of interest" description="Disordered" evidence="5">
    <location>
        <begin position="234"/>
        <end position="260"/>
    </location>
</feature>
<gene>
    <name evidence="7" type="ORF">TSOC_000005</name>
</gene>
<comment type="caution">
    <text evidence="7">The sequence shown here is derived from an EMBL/GenBank/DDBJ whole genome shotgun (WGS) entry which is preliminary data.</text>
</comment>
<dbReference type="SUPFAM" id="SSF144232">
    <property type="entry name" value="HIT/MYND zinc finger-like"/>
    <property type="match status" value="1"/>
</dbReference>
<keyword evidence="1" id="KW-0479">Metal-binding</keyword>
<dbReference type="SUPFAM" id="SSF48208">
    <property type="entry name" value="Six-hairpin glycosidases"/>
    <property type="match status" value="1"/>
</dbReference>
<dbReference type="InterPro" id="IPR002893">
    <property type="entry name" value="Znf_MYND"/>
</dbReference>
<organism evidence="7 8">
    <name type="scientific">Tetrabaena socialis</name>
    <dbReference type="NCBI Taxonomy" id="47790"/>
    <lineage>
        <taxon>Eukaryota</taxon>
        <taxon>Viridiplantae</taxon>
        <taxon>Chlorophyta</taxon>
        <taxon>core chlorophytes</taxon>
        <taxon>Chlorophyceae</taxon>
        <taxon>CS clade</taxon>
        <taxon>Chlamydomonadales</taxon>
        <taxon>Tetrabaenaceae</taxon>
        <taxon>Tetrabaena</taxon>
    </lineage>
</organism>
<evidence type="ECO:0000256" key="3">
    <source>
        <dbReference type="ARBA" id="ARBA00022833"/>
    </source>
</evidence>
<keyword evidence="2 4" id="KW-0863">Zinc-finger</keyword>
<dbReference type="OrthoDB" id="432970at2759"/>
<feature type="domain" description="MYND-type" evidence="6">
    <location>
        <begin position="33"/>
        <end position="73"/>
    </location>
</feature>
<dbReference type="Pfam" id="PF01753">
    <property type="entry name" value="zf-MYND"/>
    <property type="match status" value="1"/>
</dbReference>
<dbReference type="PROSITE" id="PS01360">
    <property type="entry name" value="ZF_MYND_1"/>
    <property type="match status" value="1"/>
</dbReference>
<proteinExistence type="predicted"/>
<reference evidence="7 8" key="1">
    <citation type="journal article" date="2017" name="Mol. Biol. Evol.">
        <title>The 4-celled Tetrabaena socialis nuclear genome reveals the essential components for genetic control of cell number at the origin of multicellularity in the volvocine lineage.</title>
        <authorList>
            <person name="Featherston J."/>
            <person name="Arakaki Y."/>
            <person name="Hanschen E.R."/>
            <person name="Ferris P.J."/>
            <person name="Michod R.E."/>
            <person name="Olson B.J.S.C."/>
            <person name="Nozaki H."/>
            <person name="Durand P.M."/>
        </authorList>
    </citation>
    <scope>NUCLEOTIDE SEQUENCE [LARGE SCALE GENOMIC DNA]</scope>
    <source>
        <strain evidence="7 8">NIES-571</strain>
    </source>
</reference>
<dbReference type="PROSITE" id="PS50865">
    <property type="entry name" value="ZF_MYND_2"/>
    <property type="match status" value="1"/>
</dbReference>
<evidence type="ECO:0000259" key="6">
    <source>
        <dbReference type="PROSITE" id="PS50865"/>
    </source>
</evidence>
<dbReference type="Proteomes" id="UP000236333">
    <property type="component" value="Unassembled WGS sequence"/>
</dbReference>
<dbReference type="GO" id="GO:0005975">
    <property type="term" value="P:carbohydrate metabolic process"/>
    <property type="evidence" value="ECO:0007669"/>
    <property type="project" value="InterPro"/>
</dbReference>
<protein>
    <recommendedName>
        <fullName evidence="6">MYND-type domain-containing protein</fullName>
    </recommendedName>
</protein>
<keyword evidence="8" id="KW-1185">Reference proteome</keyword>
<evidence type="ECO:0000256" key="2">
    <source>
        <dbReference type="ARBA" id="ARBA00022771"/>
    </source>
</evidence>
<keyword evidence="3" id="KW-0862">Zinc</keyword>
<name>A0A2J8AKG2_9CHLO</name>
<dbReference type="EMBL" id="PGGS01000001">
    <property type="protein sequence ID" value="PNH13007.1"/>
    <property type="molecule type" value="Genomic_DNA"/>
</dbReference>
<dbReference type="InterPro" id="IPR008928">
    <property type="entry name" value="6-hairpin_glycosidase_sf"/>
</dbReference>